<feature type="transmembrane region" description="Helical" evidence="1">
    <location>
        <begin position="17"/>
        <end position="36"/>
    </location>
</feature>
<keyword evidence="1" id="KW-1133">Transmembrane helix</keyword>
<keyword evidence="1" id="KW-0812">Transmembrane</keyword>
<proteinExistence type="predicted"/>
<evidence type="ECO:0000256" key="1">
    <source>
        <dbReference type="SAM" id="Phobius"/>
    </source>
</evidence>
<accession>A0A0E9XAP6</accession>
<reference evidence="2" key="2">
    <citation type="journal article" date="2015" name="Fish Shellfish Immunol.">
        <title>Early steps in the European eel (Anguilla anguilla)-Vibrio vulnificus interaction in the gills: Role of the RtxA13 toxin.</title>
        <authorList>
            <person name="Callol A."/>
            <person name="Pajuelo D."/>
            <person name="Ebbesson L."/>
            <person name="Teles M."/>
            <person name="MacKenzie S."/>
            <person name="Amaro C."/>
        </authorList>
    </citation>
    <scope>NUCLEOTIDE SEQUENCE</scope>
</reference>
<reference evidence="2" key="1">
    <citation type="submission" date="2014-11" db="EMBL/GenBank/DDBJ databases">
        <authorList>
            <person name="Amaro Gonzalez C."/>
        </authorList>
    </citation>
    <scope>NUCLEOTIDE SEQUENCE</scope>
</reference>
<name>A0A0E9XAP6_ANGAN</name>
<keyword evidence="1" id="KW-0472">Membrane</keyword>
<dbReference type="AlphaFoldDB" id="A0A0E9XAP6"/>
<evidence type="ECO:0000313" key="2">
    <source>
        <dbReference type="EMBL" id="JAH99526.1"/>
    </source>
</evidence>
<protein>
    <submittedName>
        <fullName evidence="2">Uncharacterized protein</fullName>
    </submittedName>
</protein>
<organism evidence="2">
    <name type="scientific">Anguilla anguilla</name>
    <name type="common">European freshwater eel</name>
    <name type="synonym">Muraena anguilla</name>
    <dbReference type="NCBI Taxonomy" id="7936"/>
    <lineage>
        <taxon>Eukaryota</taxon>
        <taxon>Metazoa</taxon>
        <taxon>Chordata</taxon>
        <taxon>Craniata</taxon>
        <taxon>Vertebrata</taxon>
        <taxon>Euteleostomi</taxon>
        <taxon>Actinopterygii</taxon>
        <taxon>Neopterygii</taxon>
        <taxon>Teleostei</taxon>
        <taxon>Anguilliformes</taxon>
        <taxon>Anguillidae</taxon>
        <taxon>Anguilla</taxon>
    </lineage>
</organism>
<dbReference type="EMBL" id="GBXM01009051">
    <property type="protein sequence ID" value="JAH99526.1"/>
    <property type="molecule type" value="Transcribed_RNA"/>
</dbReference>
<sequence length="61" mass="7032">MPPAVECIGEGAPPTDMHIICTLYKCSMCIVFLIYINTMHIHPYRHTLYTFNEHTLTHALQ</sequence>